<organism evidence="1 2">
    <name type="scientific">Collybia nuda</name>
    <dbReference type="NCBI Taxonomy" id="64659"/>
    <lineage>
        <taxon>Eukaryota</taxon>
        <taxon>Fungi</taxon>
        <taxon>Dikarya</taxon>
        <taxon>Basidiomycota</taxon>
        <taxon>Agaricomycotina</taxon>
        <taxon>Agaricomycetes</taxon>
        <taxon>Agaricomycetidae</taxon>
        <taxon>Agaricales</taxon>
        <taxon>Tricholomatineae</taxon>
        <taxon>Clitocybaceae</taxon>
        <taxon>Collybia</taxon>
    </lineage>
</organism>
<gene>
    <name evidence="1" type="ORF">BDZ94DRAFT_1270575</name>
</gene>
<dbReference type="EMBL" id="MU150339">
    <property type="protein sequence ID" value="KAF9458493.1"/>
    <property type="molecule type" value="Genomic_DNA"/>
</dbReference>
<protein>
    <submittedName>
        <fullName evidence="1">Uncharacterized protein</fullName>
    </submittedName>
</protein>
<keyword evidence="2" id="KW-1185">Reference proteome</keyword>
<reference evidence="1" key="1">
    <citation type="submission" date="2020-11" db="EMBL/GenBank/DDBJ databases">
        <authorList>
            <consortium name="DOE Joint Genome Institute"/>
            <person name="Ahrendt S."/>
            <person name="Riley R."/>
            <person name="Andreopoulos W."/>
            <person name="Labutti K."/>
            <person name="Pangilinan J."/>
            <person name="Ruiz-Duenas F.J."/>
            <person name="Barrasa J.M."/>
            <person name="Sanchez-Garcia M."/>
            <person name="Camarero S."/>
            <person name="Miyauchi S."/>
            <person name="Serrano A."/>
            <person name="Linde D."/>
            <person name="Babiker R."/>
            <person name="Drula E."/>
            <person name="Ayuso-Fernandez I."/>
            <person name="Pacheco R."/>
            <person name="Padilla G."/>
            <person name="Ferreira P."/>
            <person name="Barriuso J."/>
            <person name="Kellner H."/>
            <person name="Castanera R."/>
            <person name="Alfaro M."/>
            <person name="Ramirez L."/>
            <person name="Pisabarro A.G."/>
            <person name="Kuo A."/>
            <person name="Tritt A."/>
            <person name="Lipzen A."/>
            <person name="He G."/>
            <person name="Yan M."/>
            <person name="Ng V."/>
            <person name="Cullen D."/>
            <person name="Martin F."/>
            <person name="Rosso M.-N."/>
            <person name="Henrissat B."/>
            <person name="Hibbett D."/>
            <person name="Martinez A.T."/>
            <person name="Grigoriev I.V."/>
        </authorList>
    </citation>
    <scope>NUCLEOTIDE SEQUENCE</scope>
    <source>
        <strain evidence="1">CBS 247.69</strain>
    </source>
</reference>
<dbReference type="AlphaFoldDB" id="A0A9P5XVP9"/>
<accession>A0A9P5XVP9</accession>
<evidence type="ECO:0000313" key="1">
    <source>
        <dbReference type="EMBL" id="KAF9458493.1"/>
    </source>
</evidence>
<sequence>VDVPMNTFLRLPFTTRRKVLSLGVQDDVSVLDDYSPYVNLTLTIFCQPCVSTLPAKELLRSLTFGVTYDQALRVYLSRSTHKDSVMLLTRLLQCTPTSTTPLAREPDTLDGPSGHYQLIFCLHLITAISRIIPEGRHALANAGVIEYLIQVLQKEIPDSYFAHIATHIDHSEIPRIIRESGLTHLVQDRGAIITQIQPAIEEVFSALFPAASNPQFH</sequence>
<dbReference type="Proteomes" id="UP000807353">
    <property type="component" value="Unassembled WGS sequence"/>
</dbReference>
<proteinExistence type="predicted"/>
<dbReference type="OrthoDB" id="3062192at2759"/>
<name>A0A9P5XVP9_9AGAR</name>
<evidence type="ECO:0000313" key="2">
    <source>
        <dbReference type="Proteomes" id="UP000807353"/>
    </source>
</evidence>
<feature type="non-terminal residue" evidence="1">
    <location>
        <position position="1"/>
    </location>
</feature>
<comment type="caution">
    <text evidence="1">The sequence shown here is derived from an EMBL/GenBank/DDBJ whole genome shotgun (WGS) entry which is preliminary data.</text>
</comment>